<keyword evidence="7" id="KW-0067">ATP-binding</keyword>
<dbReference type="PANTHER" id="PTHR43071:SF1">
    <property type="entry name" value="2-AMINO-4-HYDROXY-6-HYDROXYMETHYLDIHYDROPTERIDINE PYROPHOSPHOKINASE"/>
    <property type="match status" value="1"/>
</dbReference>
<dbReference type="Pfam" id="PF01288">
    <property type="entry name" value="HPPK"/>
    <property type="match status" value="1"/>
</dbReference>
<dbReference type="Gene3D" id="3.30.70.560">
    <property type="entry name" value="7,8-Dihydro-6-hydroxymethylpterin-pyrophosphokinase HPPK"/>
    <property type="match status" value="1"/>
</dbReference>
<dbReference type="InterPro" id="IPR035907">
    <property type="entry name" value="Hppk_sf"/>
</dbReference>
<feature type="domain" description="7,8-dihydro-6-hydroxymethylpterin-pyrophosphokinase" evidence="9">
    <location>
        <begin position="5"/>
        <end position="134"/>
    </location>
</feature>
<dbReference type="PANTHER" id="PTHR43071">
    <property type="entry name" value="2-AMINO-4-HYDROXY-6-HYDROXYMETHYLDIHYDROPTERIDINE PYROPHOSPHOKINASE"/>
    <property type="match status" value="1"/>
</dbReference>
<sequence length="177" mass="19369">MTTAVLSIGSNLGNRLGYLQLAVAALEKRVAAVSAVYETDPWGTVGPNFLNAVIVASDPKLDERGWLGEAMRIEALAARTRERVWGPRTLDVDVIACTREDGTSVSVADERLTVPHPRAHERAFVLFPWLDVQPEARLSVDGWDVSVRELVDSLVLREGIVVRRTALTLSFAVSHAL</sequence>
<keyword evidence="11" id="KW-1185">Reference proteome</keyword>
<dbReference type="EMBL" id="ACZI02000002">
    <property type="protein sequence ID" value="EFV13218.1"/>
    <property type="molecule type" value="Genomic_DNA"/>
</dbReference>
<dbReference type="InterPro" id="IPR000550">
    <property type="entry name" value="Hppk"/>
</dbReference>
<dbReference type="AlphaFoldDB" id="E5XQX8"/>
<dbReference type="GO" id="GO:0046656">
    <property type="term" value="P:folic acid biosynthetic process"/>
    <property type="evidence" value="ECO:0007669"/>
    <property type="project" value="UniProtKB-KW"/>
</dbReference>
<proteinExistence type="predicted"/>
<dbReference type="SUPFAM" id="SSF55083">
    <property type="entry name" value="6-hydroxymethyl-7,8-dihydropterin pyrophosphokinase, HPPK"/>
    <property type="match status" value="1"/>
</dbReference>
<keyword evidence="4" id="KW-0808">Transferase</keyword>
<keyword evidence="5" id="KW-0547">Nucleotide-binding</keyword>
<evidence type="ECO:0000256" key="4">
    <source>
        <dbReference type="ARBA" id="ARBA00022679"/>
    </source>
</evidence>
<dbReference type="NCBIfam" id="TIGR01498">
    <property type="entry name" value="folK"/>
    <property type="match status" value="1"/>
</dbReference>
<evidence type="ECO:0000256" key="6">
    <source>
        <dbReference type="ARBA" id="ARBA00022777"/>
    </source>
</evidence>
<evidence type="ECO:0000256" key="5">
    <source>
        <dbReference type="ARBA" id="ARBA00022741"/>
    </source>
</evidence>
<comment type="pathway">
    <text evidence="2">Cofactor biosynthesis; tetrahydrofolate biosynthesis; 2-amino-4-hydroxy-6-hydroxymethyl-7,8-dihydropteridine diphosphate from 7,8-dihydroneopterin triphosphate: step 4/4.</text>
</comment>
<evidence type="ECO:0000313" key="11">
    <source>
        <dbReference type="Proteomes" id="UP000004816"/>
    </source>
</evidence>
<reference evidence="10 11" key="1">
    <citation type="journal article" date="2011" name="Stand. Genomic Sci.">
        <title>High quality draft genome sequence of Segniliparus rugosus CDC 945(T)= (ATCC BAA-974(T)).</title>
        <authorList>
            <person name="Earl A.M."/>
            <person name="Desjardins C.A."/>
            <person name="Fitzgerald M.G."/>
            <person name="Arachchi H.M."/>
            <person name="Zeng Q."/>
            <person name="Mehta T."/>
            <person name="Griggs A."/>
            <person name="Birren B.W."/>
            <person name="Toney N.C."/>
            <person name="Carr J."/>
            <person name="Posey J."/>
            <person name="Butler W.R."/>
        </authorList>
    </citation>
    <scope>NUCLEOTIDE SEQUENCE [LARGE SCALE GENOMIC DNA]</scope>
    <source>
        <strain evidence="11">ATCC BAA-974 / DSM 45345 / CCUG 50838 / CIP 108380 / JCM 13579 / CDC 945</strain>
    </source>
</reference>
<comment type="caution">
    <text evidence="10">The sequence shown here is derived from an EMBL/GenBank/DDBJ whole genome shotgun (WGS) entry which is preliminary data.</text>
</comment>
<dbReference type="GO" id="GO:0003848">
    <property type="term" value="F:2-amino-4-hydroxy-6-hydroxymethyldihydropteridine diphosphokinase activity"/>
    <property type="evidence" value="ECO:0007669"/>
    <property type="project" value="UniProtKB-EC"/>
</dbReference>
<evidence type="ECO:0000256" key="7">
    <source>
        <dbReference type="ARBA" id="ARBA00022840"/>
    </source>
</evidence>
<evidence type="ECO:0000256" key="1">
    <source>
        <dbReference type="ARBA" id="ARBA00000198"/>
    </source>
</evidence>
<dbReference type="OrthoDB" id="9808041at2"/>
<dbReference type="Proteomes" id="UP000004816">
    <property type="component" value="Unassembled WGS sequence"/>
</dbReference>
<dbReference type="GO" id="GO:0046654">
    <property type="term" value="P:tetrahydrofolate biosynthetic process"/>
    <property type="evidence" value="ECO:0007669"/>
    <property type="project" value="UniProtKB-UniPathway"/>
</dbReference>
<accession>E5XQX8</accession>
<keyword evidence="6" id="KW-0418">Kinase</keyword>
<name>E5XQX8_SEGRC</name>
<dbReference type="CDD" id="cd00483">
    <property type="entry name" value="HPPK"/>
    <property type="match status" value="1"/>
</dbReference>
<dbReference type="UniPathway" id="UPA00077">
    <property type="reaction ID" value="UER00155"/>
</dbReference>
<evidence type="ECO:0000313" key="10">
    <source>
        <dbReference type="EMBL" id="EFV13218.1"/>
    </source>
</evidence>
<evidence type="ECO:0000259" key="9">
    <source>
        <dbReference type="Pfam" id="PF01288"/>
    </source>
</evidence>
<protein>
    <recommendedName>
        <fullName evidence="3">2-amino-4-hydroxy-6-hydroxymethyldihydropteridine diphosphokinase</fullName>
        <ecNumber evidence="3">2.7.6.3</ecNumber>
    </recommendedName>
</protein>
<evidence type="ECO:0000256" key="3">
    <source>
        <dbReference type="ARBA" id="ARBA00013253"/>
    </source>
</evidence>
<evidence type="ECO:0000256" key="8">
    <source>
        <dbReference type="ARBA" id="ARBA00022909"/>
    </source>
</evidence>
<dbReference type="RefSeq" id="WP_007469743.1">
    <property type="nucleotide sequence ID" value="NZ_KI391953.1"/>
</dbReference>
<dbReference type="HOGENOM" id="CLU_097916_0_0_11"/>
<dbReference type="GO" id="GO:0005524">
    <property type="term" value="F:ATP binding"/>
    <property type="evidence" value="ECO:0007669"/>
    <property type="project" value="UniProtKB-KW"/>
</dbReference>
<comment type="catalytic activity">
    <reaction evidence="1">
        <text>6-hydroxymethyl-7,8-dihydropterin + ATP = (7,8-dihydropterin-6-yl)methyl diphosphate + AMP + H(+)</text>
        <dbReference type="Rhea" id="RHEA:11412"/>
        <dbReference type="ChEBI" id="CHEBI:15378"/>
        <dbReference type="ChEBI" id="CHEBI:30616"/>
        <dbReference type="ChEBI" id="CHEBI:44841"/>
        <dbReference type="ChEBI" id="CHEBI:72950"/>
        <dbReference type="ChEBI" id="CHEBI:456215"/>
        <dbReference type="EC" id="2.7.6.3"/>
    </reaction>
</comment>
<dbReference type="EC" id="2.7.6.3" evidence="3"/>
<dbReference type="eggNOG" id="COG0801">
    <property type="taxonomic scope" value="Bacteria"/>
</dbReference>
<keyword evidence="8" id="KW-0289">Folate biosynthesis</keyword>
<gene>
    <name evidence="10" type="ORF">HMPREF9336_01880</name>
</gene>
<dbReference type="STRING" id="679197.HMPREF9336_01880"/>
<organism evidence="10 11">
    <name type="scientific">Segniliparus rugosus (strain ATCC BAA-974 / DSM 45345 / CCUG 50838 / CIP 108380 / JCM 13579 / CDC 945)</name>
    <dbReference type="NCBI Taxonomy" id="679197"/>
    <lineage>
        <taxon>Bacteria</taxon>
        <taxon>Bacillati</taxon>
        <taxon>Actinomycetota</taxon>
        <taxon>Actinomycetes</taxon>
        <taxon>Mycobacteriales</taxon>
        <taxon>Segniliparaceae</taxon>
        <taxon>Segniliparus</taxon>
    </lineage>
</organism>
<dbReference type="GO" id="GO:0016301">
    <property type="term" value="F:kinase activity"/>
    <property type="evidence" value="ECO:0007669"/>
    <property type="project" value="UniProtKB-KW"/>
</dbReference>
<evidence type="ECO:0000256" key="2">
    <source>
        <dbReference type="ARBA" id="ARBA00005051"/>
    </source>
</evidence>